<evidence type="ECO:0000313" key="4">
    <source>
        <dbReference type="EMBL" id="QPC84934.1"/>
    </source>
</evidence>
<evidence type="ECO:0000256" key="2">
    <source>
        <dbReference type="SAM" id="SignalP"/>
    </source>
</evidence>
<feature type="signal peptide" evidence="2">
    <location>
        <begin position="1"/>
        <end position="21"/>
    </location>
</feature>
<dbReference type="Pfam" id="PF02608">
    <property type="entry name" value="Bmp"/>
    <property type="match status" value="1"/>
</dbReference>
<evidence type="ECO:0000313" key="5">
    <source>
        <dbReference type="Proteomes" id="UP000594468"/>
    </source>
</evidence>
<protein>
    <submittedName>
        <fullName evidence="4">BMP family ABC transporter substrate-binding protein</fullName>
    </submittedName>
</protein>
<proteinExistence type="predicted"/>
<dbReference type="GO" id="GO:0005886">
    <property type="term" value="C:plasma membrane"/>
    <property type="evidence" value="ECO:0007669"/>
    <property type="project" value="InterPro"/>
</dbReference>
<evidence type="ECO:0000256" key="1">
    <source>
        <dbReference type="ARBA" id="ARBA00022729"/>
    </source>
</evidence>
<dbReference type="CDD" id="cd19963">
    <property type="entry name" value="PBP1_BMP-like"/>
    <property type="match status" value="1"/>
</dbReference>
<dbReference type="AlphaFoldDB" id="A0A7S8EDP1"/>
<keyword evidence="1 2" id="KW-0732">Signal</keyword>
<feature type="domain" description="ABC transporter substrate-binding protein PnrA-like" evidence="3">
    <location>
        <begin position="43"/>
        <end position="291"/>
    </location>
</feature>
<keyword evidence="5" id="KW-1185">Reference proteome</keyword>
<dbReference type="Proteomes" id="UP000594468">
    <property type="component" value="Chromosome"/>
</dbReference>
<reference evidence="4 5" key="1">
    <citation type="submission" date="2020-02" db="EMBL/GenBank/DDBJ databases">
        <authorList>
            <person name="Zheng R.K."/>
            <person name="Sun C.M."/>
        </authorList>
    </citation>
    <scope>NUCLEOTIDE SEQUENCE [LARGE SCALE GENOMIC DNA]</scope>
    <source>
        <strain evidence="5">rifampicinis</strain>
    </source>
</reference>
<dbReference type="EMBL" id="CP062983">
    <property type="protein sequence ID" value="QPC84934.1"/>
    <property type="molecule type" value="Genomic_DNA"/>
</dbReference>
<gene>
    <name evidence="4" type="ORF">G4Y79_11360</name>
</gene>
<dbReference type="PROSITE" id="PS51257">
    <property type="entry name" value="PROKAR_LIPOPROTEIN"/>
    <property type="match status" value="1"/>
</dbReference>
<dbReference type="InterPro" id="IPR052910">
    <property type="entry name" value="ABC-Purine-Binding"/>
</dbReference>
<evidence type="ECO:0000259" key="3">
    <source>
        <dbReference type="Pfam" id="PF02608"/>
    </source>
</evidence>
<organism evidence="4 5">
    <name type="scientific">Phototrophicus methaneseepsis</name>
    <dbReference type="NCBI Taxonomy" id="2710758"/>
    <lineage>
        <taxon>Bacteria</taxon>
        <taxon>Bacillati</taxon>
        <taxon>Chloroflexota</taxon>
        <taxon>Candidatus Thermofontia</taxon>
        <taxon>Phototrophicales</taxon>
        <taxon>Phototrophicaceae</taxon>
        <taxon>Phototrophicus</taxon>
    </lineage>
</organism>
<dbReference type="InterPro" id="IPR003760">
    <property type="entry name" value="PnrA-like"/>
</dbReference>
<dbReference type="KEGG" id="pmet:G4Y79_11360"/>
<sequence>MKIRRYVTVFIFLIMVPMALAGCDQAPAENTGGGEAQSGSGSTVAFVYADNIEDYNWSYLHEIGRQYLAEQLPDVSTTYVEEVTAEDAEQTLRDLADEGAKLIFATSPIFSDAVLAVAPDYPETYFEVAQGTETADNVATYDGRMYQAFYLMGGYTGEMTESGIIGFIAPEPTPEVISHINALTLSSRLIRTCEDITVHVKWTNSWTDSEADSAAAQELVDEGADVLIQHTYSPAVQEVAEENGVRSVGYGFDMREFAPTANLTSVVWQWGWYYTRRVQDYLDGEWESEAYMGSVSTQNFGRGIIDLAPYTYDQIPQILEAPPMKWRVSYNETNKDAMDGPIYAQNGDLVLANREQFEDDYIFNGMDWFVQGVVGDAPGTPPEAVEGTGASIACS</sequence>
<accession>A0A7S8EDP1</accession>
<dbReference type="PANTHER" id="PTHR43208">
    <property type="entry name" value="ABC TRANSPORTER SUBSTRATE-BINDING PROTEIN"/>
    <property type="match status" value="1"/>
</dbReference>
<dbReference type="Gene3D" id="3.40.50.2300">
    <property type="match status" value="2"/>
</dbReference>
<dbReference type="RefSeq" id="WP_195172997.1">
    <property type="nucleotide sequence ID" value="NZ_CP062983.1"/>
</dbReference>
<name>A0A7S8EDP1_9CHLR</name>
<feature type="chain" id="PRO_5032663182" evidence="2">
    <location>
        <begin position="22"/>
        <end position="395"/>
    </location>
</feature>
<dbReference type="PANTHER" id="PTHR43208:SF1">
    <property type="entry name" value="ABC TRANSPORTER SUBSTRATE-BINDING PROTEIN"/>
    <property type="match status" value="1"/>
</dbReference>